<keyword evidence="2" id="KW-0472">Membrane</keyword>
<dbReference type="PROSITE" id="PS51365">
    <property type="entry name" value="RENAL_DIPEPTIDASE_2"/>
    <property type="match status" value="1"/>
</dbReference>
<comment type="cofactor">
    <cofactor evidence="1">
        <name>Zn(2+)</name>
        <dbReference type="ChEBI" id="CHEBI:29105"/>
    </cofactor>
</comment>
<keyword evidence="4" id="KW-1185">Reference proteome</keyword>
<dbReference type="PANTHER" id="PTHR10443:SF12">
    <property type="entry name" value="DIPEPTIDASE"/>
    <property type="match status" value="1"/>
</dbReference>
<evidence type="ECO:0000256" key="1">
    <source>
        <dbReference type="RuleBase" id="RU341113"/>
    </source>
</evidence>
<feature type="transmembrane region" description="Helical" evidence="2">
    <location>
        <begin position="39"/>
        <end position="59"/>
    </location>
</feature>
<organism evidence="3 4">
    <name type="scientific">Meripilus lineatus</name>
    <dbReference type="NCBI Taxonomy" id="2056292"/>
    <lineage>
        <taxon>Eukaryota</taxon>
        <taxon>Fungi</taxon>
        <taxon>Dikarya</taxon>
        <taxon>Basidiomycota</taxon>
        <taxon>Agaricomycotina</taxon>
        <taxon>Agaricomycetes</taxon>
        <taxon>Polyporales</taxon>
        <taxon>Meripilaceae</taxon>
        <taxon>Meripilus</taxon>
    </lineage>
</organism>
<keyword evidence="2" id="KW-1133">Transmembrane helix</keyword>
<keyword evidence="1" id="KW-0482">Metalloprotease</keyword>
<keyword evidence="1" id="KW-0479">Metal-binding</keyword>
<dbReference type="GO" id="GO:0006508">
    <property type="term" value="P:proteolysis"/>
    <property type="evidence" value="ECO:0007669"/>
    <property type="project" value="UniProtKB-KW"/>
</dbReference>
<evidence type="ECO:0000256" key="2">
    <source>
        <dbReference type="SAM" id="Phobius"/>
    </source>
</evidence>
<keyword evidence="1" id="KW-0378">Hydrolase</keyword>
<keyword evidence="2" id="KW-0812">Transmembrane</keyword>
<sequence>MSDPPVDHTITNGERSPLLQRESHHIESNRKYYSLAKTAAYGVSIVVFLVVFITLCFYYERIGDAIGGLPTDPEKAAKLLLQGSPVIDGHIDLPILVRYAFANNASAVDLEKPTQGHVDIPRLREGHVGGFFWSVYVGCPTEAGEDYLNATWRVRDTLEQIDITKLLISKYSGTFELALSSAHIKSALARRKIASLIGIEGGHQLGNSIAVLRQMHALGVRYVTLTHICHNAFADSCGYLPGIIPRWGGLSPLGKTLVREMNRLGVLVDLSHTSDDTARQAISHSLAPVIWSHSSSRAVHDVPRNVPDDILKLIGIGAGKKDAVVMVNFAPQFVADPGQANVSAVADHVEHIAAIAGKKHVGLGSDFDGIESTPEGLEDVSKYPALRMGKSELEGLTGRNLLRVMAGAERVAYELQAAGTEPSYELYDKRSDIPRQGEL</sequence>
<dbReference type="Gene3D" id="3.20.20.140">
    <property type="entry name" value="Metal-dependent hydrolases"/>
    <property type="match status" value="1"/>
</dbReference>
<dbReference type="GO" id="GO:0070573">
    <property type="term" value="F:metallodipeptidase activity"/>
    <property type="evidence" value="ECO:0007669"/>
    <property type="project" value="InterPro"/>
</dbReference>
<gene>
    <name evidence="3" type="ORF">NLI96_g1471</name>
</gene>
<keyword evidence="1" id="KW-0645">Protease</keyword>
<evidence type="ECO:0000313" key="4">
    <source>
        <dbReference type="Proteomes" id="UP001212997"/>
    </source>
</evidence>
<dbReference type="InterPro" id="IPR032466">
    <property type="entry name" value="Metal_Hydrolase"/>
</dbReference>
<accession>A0AAD5YIC3</accession>
<dbReference type="CDD" id="cd01301">
    <property type="entry name" value="rDP_like"/>
    <property type="match status" value="1"/>
</dbReference>
<dbReference type="InterPro" id="IPR008257">
    <property type="entry name" value="Pept_M19"/>
</dbReference>
<comment type="caution">
    <text evidence="3">The sequence shown here is derived from an EMBL/GenBank/DDBJ whole genome shotgun (WGS) entry which is preliminary data.</text>
</comment>
<protein>
    <recommendedName>
        <fullName evidence="1">Dipeptidase</fullName>
        <ecNumber evidence="1">3.4.13.19</ecNumber>
    </recommendedName>
</protein>
<comment type="catalytic activity">
    <reaction evidence="1">
        <text>an L-aminoacyl-L-amino acid + H2O = 2 an L-alpha-amino acid</text>
        <dbReference type="Rhea" id="RHEA:48940"/>
        <dbReference type="ChEBI" id="CHEBI:15377"/>
        <dbReference type="ChEBI" id="CHEBI:59869"/>
        <dbReference type="ChEBI" id="CHEBI:77460"/>
        <dbReference type="EC" id="3.4.13.19"/>
    </reaction>
</comment>
<dbReference type="Proteomes" id="UP001212997">
    <property type="component" value="Unassembled WGS sequence"/>
</dbReference>
<dbReference type="EC" id="3.4.13.19" evidence="1"/>
<dbReference type="AlphaFoldDB" id="A0AAD5YIC3"/>
<proteinExistence type="inferred from homology"/>
<dbReference type="PANTHER" id="PTHR10443">
    <property type="entry name" value="MICROSOMAL DIPEPTIDASE"/>
    <property type="match status" value="1"/>
</dbReference>
<comment type="similarity">
    <text evidence="1">Belongs to the metallo-dependent hydrolases superfamily. Peptidase M19 family.</text>
</comment>
<name>A0AAD5YIC3_9APHY</name>
<keyword evidence="1" id="KW-0862">Zinc</keyword>
<dbReference type="GO" id="GO:0046872">
    <property type="term" value="F:metal ion binding"/>
    <property type="evidence" value="ECO:0007669"/>
    <property type="project" value="UniProtKB-UniRule"/>
</dbReference>
<dbReference type="Pfam" id="PF01244">
    <property type="entry name" value="Peptidase_M19"/>
    <property type="match status" value="1"/>
</dbReference>
<evidence type="ECO:0000313" key="3">
    <source>
        <dbReference type="EMBL" id="KAJ3490352.1"/>
    </source>
</evidence>
<keyword evidence="1" id="KW-0224">Dipeptidase</keyword>
<dbReference type="EMBL" id="JANAWD010000029">
    <property type="protein sequence ID" value="KAJ3490352.1"/>
    <property type="molecule type" value="Genomic_DNA"/>
</dbReference>
<dbReference type="SUPFAM" id="SSF51556">
    <property type="entry name" value="Metallo-dependent hydrolases"/>
    <property type="match status" value="1"/>
</dbReference>
<reference evidence="3" key="1">
    <citation type="submission" date="2022-07" db="EMBL/GenBank/DDBJ databases">
        <title>Genome Sequence of Physisporinus lineatus.</title>
        <authorList>
            <person name="Buettner E."/>
        </authorList>
    </citation>
    <scope>NUCLEOTIDE SEQUENCE</scope>
    <source>
        <strain evidence="3">VT162</strain>
    </source>
</reference>